<dbReference type="Gene3D" id="3.40.50.1000">
    <property type="entry name" value="HAD superfamily/HAD-like"/>
    <property type="match status" value="1"/>
</dbReference>
<organism evidence="8 9">
    <name type="scientific">Magallana gigas</name>
    <name type="common">Pacific oyster</name>
    <name type="synonym">Crassostrea gigas</name>
    <dbReference type="NCBI Taxonomy" id="29159"/>
    <lineage>
        <taxon>Eukaryota</taxon>
        <taxon>Metazoa</taxon>
        <taxon>Spiralia</taxon>
        <taxon>Lophotrochozoa</taxon>
        <taxon>Mollusca</taxon>
        <taxon>Bivalvia</taxon>
        <taxon>Autobranchia</taxon>
        <taxon>Pteriomorphia</taxon>
        <taxon>Ostreida</taxon>
        <taxon>Ostreoidea</taxon>
        <taxon>Ostreidae</taxon>
        <taxon>Magallana</taxon>
    </lineage>
</organism>
<dbReference type="GO" id="GO:0046872">
    <property type="term" value="F:metal ion binding"/>
    <property type="evidence" value="ECO:0007669"/>
    <property type="project" value="InterPro"/>
</dbReference>
<dbReference type="SUPFAM" id="SSF56784">
    <property type="entry name" value="HAD-like"/>
    <property type="match status" value="1"/>
</dbReference>
<feature type="domain" description="DDHD" evidence="7">
    <location>
        <begin position="747"/>
        <end position="933"/>
    </location>
</feature>
<comment type="similarity">
    <text evidence="2">Belongs to the PtdIns transfer protein family. PI transfer class IIA subfamily.</text>
</comment>
<dbReference type="EnsemblMetazoa" id="G23855.1">
    <property type="protein sequence ID" value="G23855.1:cds"/>
    <property type="gene ID" value="G23855"/>
</dbReference>
<dbReference type="GO" id="GO:0035091">
    <property type="term" value="F:phosphatidylinositol binding"/>
    <property type="evidence" value="ECO:0007669"/>
    <property type="project" value="TreeGrafter"/>
</dbReference>
<feature type="region of interest" description="Disordered" evidence="6">
    <location>
        <begin position="311"/>
        <end position="359"/>
    </location>
</feature>
<dbReference type="Proteomes" id="UP000005408">
    <property type="component" value="Unassembled WGS sequence"/>
</dbReference>
<evidence type="ECO:0000259" key="7">
    <source>
        <dbReference type="PROSITE" id="PS51043"/>
    </source>
</evidence>
<name>A0A8W8KH13_MAGGI</name>
<dbReference type="FunFam" id="3.30.530.20:FF:000001">
    <property type="entry name" value="Phosphatidylinositol transfer protein membrane associated 2"/>
    <property type="match status" value="1"/>
</dbReference>
<dbReference type="InterPro" id="IPR023214">
    <property type="entry name" value="HAD_sf"/>
</dbReference>
<evidence type="ECO:0000313" key="8">
    <source>
        <dbReference type="EnsemblMetazoa" id="G23855.1:cds"/>
    </source>
</evidence>
<dbReference type="InterPro" id="IPR036412">
    <property type="entry name" value="HAD-like_sf"/>
</dbReference>
<evidence type="ECO:0000256" key="5">
    <source>
        <dbReference type="ARBA" id="ARBA00022837"/>
    </source>
</evidence>
<dbReference type="SMART" id="SM00775">
    <property type="entry name" value="LNS2"/>
    <property type="match status" value="1"/>
</dbReference>
<sequence length="1320" mass="148360">MLIKEYRISLPMSVEEYRIAQLYMIQIERWEEYRIAQLYMIQRKSREESHGEGSGVEIIENEPYEDGPGGKGQYTYKIYHVGSHLPGWFRAILPKSALRVEEEAWNAYPYTKTRYRCPFVEKLYLEIETRYLNDAGEQDNVFNLTSSELKNRVVDYLDIVKDPISSGDYKKEEDPKLFRSEKTGRGPLTENWLAEYARDSKIPAKKKCVMTAYKLCRVEFKYWGMQNKIERFIHDIGLRKTMLRAHRQAWCWQDEYYGLQLSDIRRLERETQLALAEKMKMVSMNEEEGDDNGEDTQSTPKIPISTSFDQAAAIKKQTPEHEASGKITPTGRKMSSEALHKRSLSGSTKHRIGHGSFHDVSTSRMFESLEQLQESSSDEEEFFDAKGHMTPCDESTFWSDEGSQGPSSSDEEDRADSRAEGMISGDEYADARSVTSEDHIDTSLGKKVEQIRQHLYTEQSKDSSPPPSAGCKTNILFLVLHGGNLLDMHIDHVQASKRSDFSTFKMTFEHVMRTHYPGALNHIAFRLVSCPQICTETVNLLASLSPYGLDPQTPKSQEASLWTQDFVPLGAIALFASSNPEYHEGVNKMVAKANLVYQDFLTSGEGKGFTGQVCLLADSTASIMAYDALTSASLNCGRGLSTYDSNSSLNMEGNPRSWASKTSESSHAMSLSDPDLSKCCNIRDCACNTADKQFSKSDVSSATDNKLRRQNSGQRHSATTYLNVNEPPEHIRRTSTGSNYDGPCMKLDFEVSEFFMLGAPLGLVLAYRRMTSGDDSPPQSPMCNQVYNLFHSSDPAAVRLEPLVHESFKHIPPVKISRYNKFPLGDGEPIHVVETVQSNLNLFTNRRYSSGPFLQRQGSITSNISQMSGLGESAVSFITSVTSRWWGNKRLDFVLYCPEILHSFPVSALPHLFHASFWESSDVTSFILRQVLRYEVSLFESSGDVDLQSSLSGKVSREKWLKRRTTIKVKNLQPNHRGNDVMVLEDKPQVITARFMYGSYDVTSLSGEKVDVHVMDQQTGEWQYMGTEVTDKNGKLQFTIPSEKSLPQGMHPVKVVVRGDHSSADFYLCVLPPKTETVVFSIDGSFTASMSISGKDPKVRPGAVDVVRHWQEHGYLIVYVTARPDMQHKRVVTWLAKHNFPHGMVAFMDGLSKEPLKQKLSYLKTLQSDAKILYKAGYGSNKDIYVYKELGLSPQQIYIVGKSSKKQMTQAQVLSEGYAAHLSDLRAPGTTRQAVGNARLFIQKGSFTKTFQSEGKKALKRVPSNPTPAGDFKNKHDGLLHTTISVGPEGHTIIEHGGASTVRTRGTSPKPKLVLKDVPR</sequence>
<evidence type="ECO:0000256" key="4">
    <source>
        <dbReference type="ARBA" id="ARBA00022553"/>
    </source>
</evidence>
<dbReference type="GO" id="GO:0008525">
    <property type="term" value="F:phosphatidylcholine transporter activity"/>
    <property type="evidence" value="ECO:0007669"/>
    <property type="project" value="TreeGrafter"/>
</dbReference>
<dbReference type="Pfam" id="PF02862">
    <property type="entry name" value="DDHD"/>
    <property type="match status" value="2"/>
</dbReference>
<dbReference type="PROSITE" id="PS51043">
    <property type="entry name" value="DDHD"/>
    <property type="match status" value="1"/>
</dbReference>
<dbReference type="GO" id="GO:0008526">
    <property type="term" value="F:phosphatidylinositol transfer activity"/>
    <property type="evidence" value="ECO:0007669"/>
    <property type="project" value="TreeGrafter"/>
</dbReference>
<feature type="region of interest" description="Disordered" evidence="6">
    <location>
        <begin position="1253"/>
        <end position="1277"/>
    </location>
</feature>
<comment type="subcellular location">
    <subcellularLocation>
        <location evidence="1">Endomembrane system</location>
        <topology evidence="1">Peripheral membrane protein</topology>
    </subcellularLocation>
</comment>
<dbReference type="GO" id="GO:0005737">
    <property type="term" value="C:cytoplasm"/>
    <property type="evidence" value="ECO:0007669"/>
    <property type="project" value="TreeGrafter"/>
</dbReference>
<feature type="compositionally biased region" description="Polar residues" evidence="6">
    <location>
        <begin position="396"/>
        <end position="406"/>
    </location>
</feature>
<dbReference type="InterPro" id="IPR031315">
    <property type="entry name" value="LNS2/PITP"/>
</dbReference>
<dbReference type="PANTHER" id="PTHR10658:SF81">
    <property type="entry name" value="PROTEIN RETINAL DEGENERATION B"/>
    <property type="match status" value="1"/>
</dbReference>
<dbReference type="GO" id="GO:0031210">
    <property type="term" value="F:phosphatidylcholine binding"/>
    <property type="evidence" value="ECO:0007669"/>
    <property type="project" value="TreeGrafter"/>
</dbReference>
<keyword evidence="3" id="KW-0488">Methylation</keyword>
<dbReference type="Gene3D" id="3.30.530.20">
    <property type="match status" value="2"/>
</dbReference>
<dbReference type="PRINTS" id="PR00391">
    <property type="entry name" value="PITRANSFER"/>
</dbReference>
<evidence type="ECO:0000256" key="1">
    <source>
        <dbReference type="ARBA" id="ARBA00004184"/>
    </source>
</evidence>
<evidence type="ECO:0000256" key="3">
    <source>
        <dbReference type="ARBA" id="ARBA00022481"/>
    </source>
</evidence>
<dbReference type="CDD" id="cd08889">
    <property type="entry name" value="SRPBCC_PITPNM1-2_like"/>
    <property type="match status" value="1"/>
</dbReference>
<feature type="compositionally biased region" description="Basic and acidic residues" evidence="6">
    <location>
        <begin position="435"/>
        <end position="444"/>
    </location>
</feature>
<dbReference type="Pfam" id="PF02121">
    <property type="entry name" value="IP_trans"/>
    <property type="match status" value="2"/>
</dbReference>
<protein>
    <recommendedName>
        <fullName evidence="7">DDHD domain-containing protein</fullName>
    </recommendedName>
</protein>
<evidence type="ECO:0000256" key="2">
    <source>
        <dbReference type="ARBA" id="ARBA00010316"/>
    </source>
</evidence>
<keyword evidence="5" id="KW-0106">Calcium</keyword>
<dbReference type="InterPro" id="IPR055261">
    <property type="entry name" value="PI_transfer_N"/>
</dbReference>
<proteinExistence type="inferred from homology"/>
<dbReference type="PANTHER" id="PTHR10658">
    <property type="entry name" value="PHOSPHATIDYLINOSITOL TRANSFER PROTEIN"/>
    <property type="match status" value="1"/>
</dbReference>
<dbReference type="SMART" id="SM01127">
    <property type="entry name" value="DDHD"/>
    <property type="match status" value="1"/>
</dbReference>
<feature type="region of interest" description="Disordered" evidence="6">
    <location>
        <begin position="646"/>
        <end position="665"/>
    </location>
</feature>
<keyword evidence="9" id="KW-1185">Reference proteome</keyword>
<dbReference type="Pfam" id="PF24694">
    <property type="entry name" value="LNS2_PITM1-3"/>
    <property type="match status" value="1"/>
</dbReference>
<keyword evidence="4" id="KW-0597">Phosphoprotein</keyword>
<dbReference type="GO" id="GO:0012505">
    <property type="term" value="C:endomembrane system"/>
    <property type="evidence" value="ECO:0007669"/>
    <property type="project" value="UniProtKB-SubCell"/>
</dbReference>
<dbReference type="SUPFAM" id="SSF55961">
    <property type="entry name" value="Bet v1-like"/>
    <property type="match status" value="2"/>
</dbReference>
<accession>A0A8W8KH13</accession>
<feature type="region of interest" description="Disordered" evidence="6">
    <location>
        <begin position="371"/>
        <end position="444"/>
    </location>
</feature>
<feature type="region of interest" description="Disordered" evidence="6">
    <location>
        <begin position="698"/>
        <end position="720"/>
    </location>
</feature>
<dbReference type="InterPro" id="IPR004177">
    <property type="entry name" value="DDHD_dom"/>
</dbReference>
<dbReference type="InterPro" id="IPR001666">
    <property type="entry name" value="PI_transfer"/>
</dbReference>
<reference evidence="8" key="1">
    <citation type="submission" date="2022-08" db="UniProtKB">
        <authorList>
            <consortium name="EnsemblMetazoa"/>
        </authorList>
    </citation>
    <scope>IDENTIFICATION</scope>
    <source>
        <strain evidence="8">05x7-T-G4-1.051#20</strain>
    </source>
</reference>
<feature type="region of interest" description="Disordered" evidence="6">
    <location>
        <begin position="1296"/>
        <end position="1320"/>
    </location>
</feature>
<dbReference type="InterPro" id="IPR023393">
    <property type="entry name" value="START-like_dom_sf"/>
</dbReference>
<evidence type="ECO:0000313" key="9">
    <source>
        <dbReference type="Proteomes" id="UP000005408"/>
    </source>
</evidence>
<evidence type="ECO:0000256" key="6">
    <source>
        <dbReference type="SAM" id="MobiDB-lite"/>
    </source>
</evidence>
<dbReference type="FunFam" id="3.40.50.1000:FF:000173">
    <property type="entry name" value="Membrane-associated phosphatidylinositol transfer protein 2"/>
    <property type="match status" value="1"/>
</dbReference>
<dbReference type="Pfam" id="PF24695">
    <property type="entry name" value="PITM1-3"/>
    <property type="match status" value="1"/>
</dbReference>